<protein>
    <submittedName>
        <fullName evidence="4">16S rRNA (Guanine966-N2)-methyltransferase</fullName>
    </submittedName>
</protein>
<feature type="region of interest" description="Disordered" evidence="3">
    <location>
        <begin position="192"/>
        <end position="222"/>
    </location>
</feature>
<dbReference type="STRING" id="642780.SAMN04488570_3807"/>
<dbReference type="NCBIfam" id="TIGR00095">
    <property type="entry name" value="16S rRNA (guanine(966)-N(2))-methyltransferase RsmD"/>
    <property type="match status" value="1"/>
</dbReference>
<organism evidence="4 5">
    <name type="scientific">Nocardioides scoriae</name>
    <dbReference type="NCBI Taxonomy" id="642780"/>
    <lineage>
        <taxon>Bacteria</taxon>
        <taxon>Bacillati</taxon>
        <taxon>Actinomycetota</taxon>
        <taxon>Actinomycetes</taxon>
        <taxon>Propionibacteriales</taxon>
        <taxon>Nocardioidaceae</taxon>
        <taxon>Nocardioides</taxon>
    </lineage>
</organism>
<feature type="compositionally biased region" description="Low complexity" evidence="3">
    <location>
        <begin position="192"/>
        <end position="206"/>
    </location>
</feature>
<dbReference type="AlphaFoldDB" id="A0A1H1YDQ0"/>
<dbReference type="Pfam" id="PF03602">
    <property type="entry name" value="Cons_hypoth95"/>
    <property type="match status" value="1"/>
</dbReference>
<name>A0A1H1YDQ0_9ACTN</name>
<dbReference type="PIRSF" id="PIRSF004553">
    <property type="entry name" value="CHP00095"/>
    <property type="match status" value="1"/>
</dbReference>
<dbReference type="PANTHER" id="PTHR43542:SF1">
    <property type="entry name" value="METHYLTRANSFERASE"/>
    <property type="match status" value="1"/>
</dbReference>
<dbReference type="InterPro" id="IPR004398">
    <property type="entry name" value="RNA_MeTrfase_RsmD"/>
</dbReference>
<dbReference type="GO" id="GO:0003676">
    <property type="term" value="F:nucleic acid binding"/>
    <property type="evidence" value="ECO:0007669"/>
    <property type="project" value="InterPro"/>
</dbReference>
<dbReference type="InterPro" id="IPR002052">
    <property type="entry name" value="DNA_methylase_N6_adenine_CS"/>
</dbReference>
<evidence type="ECO:0000313" key="4">
    <source>
        <dbReference type="EMBL" id="SDT19485.1"/>
    </source>
</evidence>
<dbReference type="PROSITE" id="PS00092">
    <property type="entry name" value="N6_MTASE"/>
    <property type="match status" value="1"/>
</dbReference>
<accession>A0A1H1YDQ0</accession>
<keyword evidence="5" id="KW-1185">Reference proteome</keyword>
<dbReference type="EMBL" id="LT629757">
    <property type="protein sequence ID" value="SDT19485.1"/>
    <property type="molecule type" value="Genomic_DNA"/>
</dbReference>
<dbReference type="OrthoDB" id="9803017at2"/>
<dbReference type="RefSeq" id="WP_091733026.1">
    <property type="nucleotide sequence ID" value="NZ_LT629757.1"/>
</dbReference>
<dbReference type="SUPFAM" id="SSF53335">
    <property type="entry name" value="S-adenosyl-L-methionine-dependent methyltransferases"/>
    <property type="match status" value="1"/>
</dbReference>
<gene>
    <name evidence="4" type="ORF">SAMN04488570_3807</name>
</gene>
<evidence type="ECO:0000256" key="2">
    <source>
        <dbReference type="ARBA" id="ARBA00022679"/>
    </source>
</evidence>
<keyword evidence="2 4" id="KW-0808">Transferase</keyword>
<dbReference type="CDD" id="cd02440">
    <property type="entry name" value="AdoMet_MTases"/>
    <property type="match status" value="1"/>
</dbReference>
<dbReference type="InterPro" id="IPR029063">
    <property type="entry name" value="SAM-dependent_MTases_sf"/>
</dbReference>
<evidence type="ECO:0000256" key="1">
    <source>
        <dbReference type="ARBA" id="ARBA00022603"/>
    </source>
</evidence>
<evidence type="ECO:0000313" key="5">
    <source>
        <dbReference type="Proteomes" id="UP000198859"/>
    </source>
</evidence>
<evidence type="ECO:0000256" key="3">
    <source>
        <dbReference type="SAM" id="MobiDB-lite"/>
    </source>
</evidence>
<keyword evidence="1 4" id="KW-0489">Methyltransferase</keyword>
<dbReference type="Gene3D" id="3.40.50.150">
    <property type="entry name" value="Vaccinia Virus protein VP39"/>
    <property type="match status" value="1"/>
</dbReference>
<dbReference type="Proteomes" id="UP000198859">
    <property type="component" value="Chromosome I"/>
</dbReference>
<dbReference type="GO" id="GO:0031167">
    <property type="term" value="P:rRNA methylation"/>
    <property type="evidence" value="ECO:0007669"/>
    <property type="project" value="InterPro"/>
</dbReference>
<sequence length="222" mass="23282">MTRIVGGSAGGRRLRTPPGSGTRPTSDRVREALFSSLESELGPLTGLRVLDLYAGSGAVGLEAVSRGAGVLTSVESDRRTARLVRDNAGTLGFRRVEVVALPVARALSQHPRAPYDLVFADPPYAVGEVELGQVLHLLVAHGWLATTAVLVVERSARSPEPDWPAGWERVRHKAYGETALWYVRADPEEAVASSSGSSSAQVCGQGPDPGSDAGPATDPPLA</sequence>
<dbReference type="GO" id="GO:0008168">
    <property type="term" value="F:methyltransferase activity"/>
    <property type="evidence" value="ECO:0007669"/>
    <property type="project" value="UniProtKB-KW"/>
</dbReference>
<proteinExistence type="predicted"/>
<feature type="region of interest" description="Disordered" evidence="3">
    <location>
        <begin position="1"/>
        <end position="27"/>
    </location>
</feature>
<dbReference type="PANTHER" id="PTHR43542">
    <property type="entry name" value="METHYLTRANSFERASE"/>
    <property type="match status" value="1"/>
</dbReference>
<reference evidence="5" key="1">
    <citation type="submission" date="2016-10" db="EMBL/GenBank/DDBJ databases">
        <authorList>
            <person name="Varghese N."/>
            <person name="Submissions S."/>
        </authorList>
    </citation>
    <scope>NUCLEOTIDE SEQUENCE [LARGE SCALE GENOMIC DNA]</scope>
    <source>
        <strain evidence="5">DSM 22127</strain>
    </source>
</reference>